<sequence>MAHEGSRQPADVFTYRDTYDHPMSCQSFLLRPVLAPVTTGTAICPLSLVNLLKSARPLKKGSQAKPRIQRVRS</sequence>
<gene>
    <name evidence="1" type="ORF">I79_001705</name>
</gene>
<evidence type="ECO:0000313" key="2">
    <source>
        <dbReference type="Proteomes" id="UP000001075"/>
    </source>
</evidence>
<protein>
    <submittedName>
        <fullName evidence="1">Uncharacterized protein</fullName>
    </submittedName>
</protein>
<proteinExistence type="predicted"/>
<dbReference type="AlphaFoldDB" id="G3GVG8"/>
<reference evidence="2" key="1">
    <citation type="journal article" date="2011" name="Nat. Biotechnol.">
        <title>The genomic sequence of the Chinese hamster ovary (CHO)-K1 cell line.</title>
        <authorList>
            <person name="Xu X."/>
            <person name="Nagarajan H."/>
            <person name="Lewis N.E."/>
            <person name="Pan S."/>
            <person name="Cai Z."/>
            <person name="Liu X."/>
            <person name="Chen W."/>
            <person name="Xie M."/>
            <person name="Wang W."/>
            <person name="Hammond S."/>
            <person name="Andersen M.R."/>
            <person name="Neff N."/>
            <person name="Passarelli B."/>
            <person name="Koh W."/>
            <person name="Fan H.C."/>
            <person name="Wang J."/>
            <person name="Gui Y."/>
            <person name="Lee K.H."/>
            <person name="Betenbaugh M.J."/>
            <person name="Quake S.R."/>
            <person name="Famili I."/>
            <person name="Palsson B.O."/>
            <person name="Wang J."/>
        </authorList>
    </citation>
    <scope>NUCLEOTIDE SEQUENCE [LARGE SCALE GENOMIC DNA]</scope>
    <source>
        <strain evidence="2">CHO K1 cell line</strain>
    </source>
</reference>
<organism evidence="1 2">
    <name type="scientific">Cricetulus griseus</name>
    <name type="common">Chinese hamster</name>
    <name type="synonym">Cricetulus barabensis griseus</name>
    <dbReference type="NCBI Taxonomy" id="10029"/>
    <lineage>
        <taxon>Eukaryota</taxon>
        <taxon>Metazoa</taxon>
        <taxon>Chordata</taxon>
        <taxon>Craniata</taxon>
        <taxon>Vertebrata</taxon>
        <taxon>Euteleostomi</taxon>
        <taxon>Mammalia</taxon>
        <taxon>Eutheria</taxon>
        <taxon>Euarchontoglires</taxon>
        <taxon>Glires</taxon>
        <taxon>Rodentia</taxon>
        <taxon>Myomorpha</taxon>
        <taxon>Muroidea</taxon>
        <taxon>Cricetidae</taxon>
        <taxon>Cricetinae</taxon>
        <taxon>Cricetulus</taxon>
    </lineage>
</organism>
<name>G3GVG8_CRIGR</name>
<dbReference type="Proteomes" id="UP000001075">
    <property type="component" value="Unassembled WGS sequence"/>
</dbReference>
<evidence type="ECO:0000313" key="1">
    <source>
        <dbReference type="EMBL" id="EGW01263.1"/>
    </source>
</evidence>
<dbReference type="InParanoid" id="G3GVG8"/>
<dbReference type="EMBL" id="JH000040">
    <property type="protein sequence ID" value="EGW01263.1"/>
    <property type="molecule type" value="Genomic_DNA"/>
</dbReference>
<accession>G3GVG8</accession>